<dbReference type="PANTHER" id="PTHR46549">
    <property type="entry name" value="MACPF DOMAIN-CONTAINING PROTEIN"/>
    <property type="match status" value="1"/>
</dbReference>
<accession>A0A9W9Z684</accession>
<feature type="chain" id="PRO_5040890135" evidence="2">
    <location>
        <begin position="17"/>
        <end position="199"/>
    </location>
</feature>
<proteinExistence type="predicted"/>
<reference evidence="3" key="1">
    <citation type="submission" date="2023-01" db="EMBL/GenBank/DDBJ databases">
        <title>Genome assembly of the deep-sea coral Lophelia pertusa.</title>
        <authorList>
            <person name="Herrera S."/>
            <person name="Cordes E."/>
        </authorList>
    </citation>
    <scope>NUCLEOTIDE SEQUENCE</scope>
    <source>
        <strain evidence="3">USNM1676648</strain>
        <tissue evidence="3">Polyp</tissue>
    </source>
</reference>
<evidence type="ECO:0000313" key="4">
    <source>
        <dbReference type="Proteomes" id="UP001163046"/>
    </source>
</evidence>
<dbReference type="Proteomes" id="UP001163046">
    <property type="component" value="Unassembled WGS sequence"/>
</dbReference>
<evidence type="ECO:0000313" key="3">
    <source>
        <dbReference type="EMBL" id="KAJ7375169.1"/>
    </source>
</evidence>
<name>A0A9W9Z684_9CNID</name>
<dbReference type="PANTHER" id="PTHR46549:SF1">
    <property type="entry name" value="MACPF DOMAIN-CONTAINING PROTEIN"/>
    <property type="match status" value="1"/>
</dbReference>
<protein>
    <submittedName>
        <fullName evidence="3">Uncharacterized protein</fullName>
    </submittedName>
</protein>
<dbReference type="AlphaFoldDB" id="A0A9W9Z684"/>
<feature type="signal peptide" evidence="2">
    <location>
        <begin position="1"/>
        <end position="16"/>
    </location>
</feature>
<keyword evidence="4" id="KW-1185">Reference proteome</keyword>
<gene>
    <name evidence="3" type="ORF">OS493_001907</name>
</gene>
<comment type="caution">
    <text evidence="3">The sequence shown here is derived from an EMBL/GenBank/DDBJ whole genome shotgun (WGS) entry which is preliminary data.</text>
</comment>
<evidence type="ECO:0000256" key="2">
    <source>
        <dbReference type="SAM" id="SignalP"/>
    </source>
</evidence>
<dbReference type="OrthoDB" id="10058007at2759"/>
<evidence type="ECO:0000256" key="1">
    <source>
        <dbReference type="SAM" id="MobiDB-lite"/>
    </source>
</evidence>
<keyword evidence="2" id="KW-0732">Signal</keyword>
<dbReference type="EMBL" id="MU826826">
    <property type="protein sequence ID" value="KAJ7375169.1"/>
    <property type="molecule type" value="Genomic_DNA"/>
</dbReference>
<organism evidence="3 4">
    <name type="scientific">Desmophyllum pertusum</name>
    <dbReference type="NCBI Taxonomy" id="174260"/>
    <lineage>
        <taxon>Eukaryota</taxon>
        <taxon>Metazoa</taxon>
        <taxon>Cnidaria</taxon>
        <taxon>Anthozoa</taxon>
        <taxon>Hexacorallia</taxon>
        <taxon>Scleractinia</taxon>
        <taxon>Caryophylliina</taxon>
        <taxon>Caryophylliidae</taxon>
        <taxon>Desmophyllum</taxon>
    </lineage>
</organism>
<feature type="region of interest" description="Disordered" evidence="1">
    <location>
        <begin position="24"/>
        <end position="43"/>
    </location>
</feature>
<sequence>MKALLLVLFFVPFVFTHPRHNKLTDHPAEPAGQQPFTESKQKSIKVPKRVEVSEVRDVSASKRAGPLAAVLANPQVQEAVVEKGIEVAGKLVDKQLQIIDDAQQKAADFLKKEIKLDITPDKGWESEDMFVPPGYHIDASISGGEKSPEEAGDVPYVFPAGLGTALMNGCWGTGYKDTDPCYSAKWKSTVCQVKTTYVL</sequence>